<dbReference type="PANTHER" id="PTHR43433:SF5">
    <property type="entry name" value="AB HYDROLASE-1 DOMAIN-CONTAINING PROTEIN"/>
    <property type="match status" value="1"/>
</dbReference>
<reference evidence="2 3" key="1">
    <citation type="submission" date="2012-12" db="EMBL/GenBank/DDBJ databases">
        <title>Genome assembly of Fulvivirga imtechensis AK7.</title>
        <authorList>
            <person name="Nupur N."/>
            <person name="Khatri I."/>
            <person name="Kumar R."/>
            <person name="Subramanian S."/>
            <person name="Pinnaka A."/>
        </authorList>
    </citation>
    <scope>NUCLEOTIDE SEQUENCE [LARGE SCALE GENOMIC DNA]</scope>
    <source>
        <strain evidence="2 3">AK7</strain>
    </source>
</reference>
<evidence type="ECO:0000313" key="2">
    <source>
        <dbReference type="EMBL" id="ELR71525.1"/>
    </source>
</evidence>
<name>L8JRN5_9BACT</name>
<dbReference type="InterPro" id="IPR050471">
    <property type="entry name" value="AB_hydrolase"/>
</dbReference>
<dbReference type="STRING" id="1237149.C900_02588"/>
<dbReference type="SUPFAM" id="SSF53474">
    <property type="entry name" value="alpha/beta-Hydrolases"/>
    <property type="match status" value="1"/>
</dbReference>
<organism evidence="2 3">
    <name type="scientific">Fulvivirga imtechensis AK7</name>
    <dbReference type="NCBI Taxonomy" id="1237149"/>
    <lineage>
        <taxon>Bacteria</taxon>
        <taxon>Pseudomonadati</taxon>
        <taxon>Bacteroidota</taxon>
        <taxon>Cytophagia</taxon>
        <taxon>Cytophagales</taxon>
        <taxon>Fulvivirgaceae</taxon>
        <taxon>Fulvivirga</taxon>
    </lineage>
</organism>
<dbReference type="PANTHER" id="PTHR43433">
    <property type="entry name" value="HYDROLASE, ALPHA/BETA FOLD FAMILY PROTEIN"/>
    <property type="match status" value="1"/>
</dbReference>
<dbReference type="PATRIC" id="fig|1237149.3.peg.2455"/>
<dbReference type="InterPro" id="IPR029058">
    <property type="entry name" value="AB_hydrolase_fold"/>
</dbReference>
<dbReference type="InterPro" id="IPR000073">
    <property type="entry name" value="AB_hydrolase_1"/>
</dbReference>
<keyword evidence="2" id="KW-0378">Hydrolase</keyword>
<evidence type="ECO:0000313" key="3">
    <source>
        <dbReference type="Proteomes" id="UP000011135"/>
    </source>
</evidence>
<dbReference type="GO" id="GO:0016787">
    <property type="term" value="F:hydrolase activity"/>
    <property type="evidence" value="ECO:0007669"/>
    <property type="project" value="UniProtKB-KW"/>
</dbReference>
<comment type="caution">
    <text evidence="2">The sequence shown here is derived from an EMBL/GenBank/DDBJ whole genome shotgun (WGS) entry which is preliminary data.</text>
</comment>
<proteinExistence type="predicted"/>
<dbReference type="Proteomes" id="UP000011135">
    <property type="component" value="Unassembled WGS sequence"/>
</dbReference>
<evidence type="ECO:0000259" key="1">
    <source>
        <dbReference type="Pfam" id="PF00561"/>
    </source>
</evidence>
<sequence length="281" mass="31043">MTAQKDTIASQNSQPGQSGYADVNGLKMYYEVYGQGKPIVLIHGSFMNIPMNWSHIIPELSKDRKVIVAEMQGHGRTKDISRELSYEGMADDVSGLLMHLKIDSADILGYSMGGGVAFQVAVRHPEQVRRLVILSGTYAHDGWWPDVEASFGAITADMFKGSPIEKQYDSLGNDPARFPEFVKKVMSIDLEPYDWTEDVKNIQAPVFIALGDADGIRYEHALELFRAKGGGKMGDIHGLPKSRLAILPGTTHIGMMQRTDLLIPMVTDFLDSDLNAKPPTF</sequence>
<gene>
    <name evidence="2" type="ORF">C900_02588</name>
</gene>
<dbReference type="PRINTS" id="PR00111">
    <property type="entry name" value="ABHYDROLASE"/>
</dbReference>
<feature type="domain" description="AB hydrolase-1" evidence="1">
    <location>
        <begin position="37"/>
        <end position="219"/>
    </location>
</feature>
<dbReference type="eggNOG" id="COG2267">
    <property type="taxonomic scope" value="Bacteria"/>
</dbReference>
<protein>
    <submittedName>
        <fullName evidence="2">Alpha/beta hydrolase</fullName>
    </submittedName>
</protein>
<keyword evidence="3" id="KW-1185">Reference proteome</keyword>
<dbReference type="Pfam" id="PF00561">
    <property type="entry name" value="Abhydrolase_1"/>
    <property type="match status" value="1"/>
</dbReference>
<dbReference type="EMBL" id="AMZN01000039">
    <property type="protein sequence ID" value="ELR71525.1"/>
    <property type="molecule type" value="Genomic_DNA"/>
</dbReference>
<accession>L8JRN5</accession>
<dbReference type="AlphaFoldDB" id="L8JRN5"/>
<dbReference type="Gene3D" id="3.40.50.1820">
    <property type="entry name" value="alpha/beta hydrolase"/>
    <property type="match status" value="1"/>
</dbReference>